<evidence type="ECO:0000313" key="3">
    <source>
        <dbReference type="EMBL" id="KAK1442332.1"/>
    </source>
</evidence>
<evidence type="ECO:0000256" key="1">
    <source>
        <dbReference type="SAM" id="MobiDB-lite"/>
    </source>
</evidence>
<keyword evidence="4" id="KW-1185">Reference proteome</keyword>
<accession>A0AAD8LQ57</accession>
<feature type="region of interest" description="Disordered" evidence="1">
    <location>
        <begin position="105"/>
        <end position="129"/>
    </location>
</feature>
<keyword evidence="2" id="KW-1133">Transmembrane helix</keyword>
<proteinExistence type="predicted"/>
<name>A0AAD8LQ57_BABGI</name>
<reference evidence="3" key="1">
    <citation type="submission" date="2023-08" db="EMBL/GenBank/DDBJ databases">
        <title>Draft sequence of the Babesia gibsoni genome.</title>
        <authorList>
            <person name="Yamagishi J.Y."/>
            <person name="Xuan X.X."/>
        </authorList>
    </citation>
    <scope>NUCLEOTIDE SEQUENCE</scope>
    <source>
        <strain evidence="3">Azabu</strain>
    </source>
</reference>
<keyword evidence="2" id="KW-0472">Membrane</keyword>
<feature type="transmembrane region" description="Helical" evidence="2">
    <location>
        <begin position="76"/>
        <end position="96"/>
    </location>
</feature>
<evidence type="ECO:0000313" key="4">
    <source>
        <dbReference type="Proteomes" id="UP001230268"/>
    </source>
</evidence>
<feature type="compositionally biased region" description="Polar residues" evidence="1">
    <location>
        <begin position="27"/>
        <end position="36"/>
    </location>
</feature>
<feature type="transmembrane region" description="Helical" evidence="2">
    <location>
        <begin position="44"/>
        <end position="64"/>
    </location>
</feature>
<feature type="region of interest" description="Disordered" evidence="1">
    <location>
        <begin position="1"/>
        <end position="36"/>
    </location>
</feature>
<protein>
    <submittedName>
        <fullName evidence="3">Uncharacterized protein</fullName>
    </submittedName>
</protein>
<sequence>MRHIHAGASVSESEQPRDETQLPPLTRTPTETQNCPKQANETSLWFGLGFGVHCLGRVASLFLVGRISTWNVIGQYGWRLNYVFAGYVWLLLSVPVHCLMKKTGTGTQTGGGGADSVPETVQTDGSGSPVVSITETATVTSTTTTTITRIGVGTTGAIGAVGGTTSAAPSGGEVGVVQALPVVKSHLLLPLNHRLLLHQRIVKSKKGLHGLKT</sequence>
<gene>
    <name evidence="3" type="ORF">BgAZ_403620</name>
</gene>
<dbReference type="AlphaFoldDB" id="A0AAD8LQ57"/>
<organism evidence="3 4">
    <name type="scientific">Babesia gibsoni</name>
    <dbReference type="NCBI Taxonomy" id="33632"/>
    <lineage>
        <taxon>Eukaryota</taxon>
        <taxon>Sar</taxon>
        <taxon>Alveolata</taxon>
        <taxon>Apicomplexa</taxon>
        <taxon>Aconoidasida</taxon>
        <taxon>Piroplasmida</taxon>
        <taxon>Babesiidae</taxon>
        <taxon>Babesia</taxon>
    </lineage>
</organism>
<dbReference type="EMBL" id="JAVEPI010000004">
    <property type="protein sequence ID" value="KAK1442332.1"/>
    <property type="molecule type" value="Genomic_DNA"/>
</dbReference>
<keyword evidence="2" id="KW-0812">Transmembrane</keyword>
<comment type="caution">
    <text evidence="3">The sequence shown here is derived from an EMBL/GenBank/DDBJ whole genome shotgun (WGS) entry which is preliminary data.</text>
</comment>
<evidence type="ECO:0000256" key="2">
    <source>
        <dbReference type="SAM" id="Phobius"/>
    </source>
</evidence>
<dbReference type="Proteomes" id="UP001230268">
    <property type="component" value="Unassembled WGS sequence"/>
</dbReference>